<dbReference type="PANTHER" id="PTHR46708:SF2">
    <property type="entry name" value="FIBRONECTIN TYPE-III DOMAIN-CONTAINING PROTEIN"/>
    <property type="match status" value="1"/>
</dbReference>
<proteinExistence type="evidence at transcript level"/>
<dbReference type="InterPro" id="IPR050991">
    <property type="entry name" value="ECM_Regulatory_Proteins"/>
</dbReference>
<reference evidence="3" key="2">
    <citation type="journal article" date="2017" name="Front. Cell. Infect. Microbiol.">
        <title>Analysis of the Salivary Gland Transcriptome of Unfed and Partially Fed Amblyomma sculptum Ticks and Descriptive Proteome of the Saliva.</title>
        <authorList>
            <person name="Esteves E."/>
            <person name="Maruyama S.R."/>
            <person name="Kawahara R."/>
            <person name="Fujita A."/>
            <person name="Martins L.A."/>
            <person name="Righi A.A."/>
            <person name="Costa F.B."/>
            <person name="Palmisano G."/>
            <person name="Labruna M.B."/>
            <person name="Sa-Nunes A."/>
            <person name="Ribeiro J.M.C."/>
            <person name="Fogaca A.C."/>
        </authorList>
    </citation>
    <scope>NUCLEOTIDE SEQUENCE</scope>
</reference>
<reference evidence="3" key="1">
    <citation type="submission" date="2016-09" db="EMBL/GenBank/DDBJ databases">
        <authorList>
            <person name="Capua I."/>
            <person name="De Benedictis P."/>
            <person name="Joannis T."/>
            <person name="Lombin L.H."/>
            <person name="Cattoli G."/>
        </authorList>
    </citation>
    <scope>NUCLEOTIDE SEQUENCE</scope>
</reference>
<dbReference type="GO" id="GO:0016301">
    <property type="term" value="F:kinase activity"/>
    <property type="evidence" value="ECO:0007669"/>
    <property type="project" value="UniProtKB-KW"/>
</dbReference>
<dbReference type="InterPro" id="IPR003961">
    <property type="entry name" value="FN3_dom"/>
</dbReference>
<feature type="domain" description="Fibronectin type-III" evidence="2">
    <location>
        <begin position="110"/>
        <end position="208"/>
    </location>
</feature>
<dbReference type="CDD" id="cd00063">
    <property type="entry name" value="FN3"/>
    <property type="match status" value="1"/>
</dbReference>
<dbReference type="EMBL" id="GFAA01003323">
    <property type="protein sequence ID" value="JAU00112.1"/>
    <property type="molecule type" value="mRNA"/>
</dbReference>
<dbReference type="PANTHER" id="PTHR46708">
    <property type="entry name" value="TENASCIN"/>
    <property type="match status" value="1"/>
</dbReference>
<dbReference type="AlphaFoldDB" id="A0A1E1XM96"/>
<dbReference type="SUPFAM" id="SSF49265">
    <property type="entry name" value="Fibronectin type III"/>
    <property type="match status" value="2"/>
</dbReference>
<sequence length="329" mass="36450">PDVVNLTLVSADKDSFTVAWERPEVRFDYYGIEVTGHSANSSERAEMRGAGSCSSGTIIHPNQTHVTCSHIHACTKWRFTVLTYTNGPPVRTSLGASLSHIVVLGQEPDAPTNINIVAVSPSLRRLEWQLPRKVPQNIGTYVVNICDNFTSCDGEQNFTVCTEHETIERWLDFNSTTETSYCVRIKARARCGEEAIHSLAVTEEVKAPFFEPPDALNLSLEDVVPGSFTVSWEEPAGSFEKYWIETVHEKTSTGDLKHYNARSCANGTMLPSNQTRVTCDELETCTTVSFTLRTLVDGPPKRSSRGATIKNIFIPGKGYRALPEYAVEL</sequence>
<dbReference type="SMART" id="SM00060">
    <property type="entry name" value="FN3"/>
    <property type="match status" value="3"/>
</dbReference>
<evidence type="ECO:0000313" key="3">
    <source>
        <dbReference type="EMBL" id="JAU00112.1"/>
    </source>
</evidence>
<keyword evidence="3" id="KW-0808">Transferase</keyword>
<dbReference type="PROSITE" id="PS50853">
    <property type="entry name" value="FN3"/>
    <property type="match status" value="1"/>
</dbReference>
<evidence type="ECO:0000259" key="2">
    <source>
        <dbReference type="PROSITE" id="PS50853"/>
    </source>
</evidence>
<keyword evidence="3" id="KW-0675">Receptor</keyword>
<accession>A0A1E1XM96</accession>
<dbReference type="InterPro" id="IPR013783">
    <property type="entry name" value="Ig-like_fold"/>
</dbReference>
<evidence type="ECO:0000256" key="1">
    <source>
        <dbReference type="ARBA" id="ARBA00022737"/>
    </source>
</evidence>
<organism evidence="3">
    <name type="scientific">Amblyomma sculptum</name>
    <name type="common">Tick</name>
    <dbReference type="NCBI Taxonomy" id="1581419"/>
    <lineage>
        <taxon>Eukaryota</taxon>
        <taxon>Metazoa</taxon>
        <taxon>Ecdysozoa</taxon>
        <taxon>Arthropoda</taxon>
        <taxon>Chelicerata</taxon>
        <taxon>Arachnida</taxon>
        <taxon>Acari</taxon>
        <taxon>Parasitiformes</taxon>
        <taxon>Ixodida</taxon>
        <taxon>Ixodoidea</taxon>
        <taxon>Ixodidae</taxon>
        <taxon>Amblyomminae</taxon>
        <taxon>Amblyomma</taxon>
    </lineage>
</organism>
<keyword evidence="3" id="KW-0418">Kinase</keyword>
<protein>
    <submittedName>
        <fullName evidence="3">Putative tyrosine kinase eph ephrin receptor family</fullName>
    </submittedName>
</protein>
<feature type="non-terminal residue" evidence="3">
    <location>
        <position position="1"/>
    </location>
</feature>
<dbReference type="InterPro" id="IPR036116">
    <property type="entry name" value="FN3_sf"/>
</dbReference>
<name>A0A1E1XM96_AMBSC</name>
<dbReference type="Gene3D" id="2.60.40.10">
    <property type="entry name" value="Immunoglobulins"/>
    <property type="match status" value="3"/>
</dbReference>
<keyword evidence="1" id="KW-0677">Repeat</keyword>